<dbReference type="AlphaFoldDB" id="A0AA88Y190"/>
<evidence type="ECO:0000313" key="1">
    <source>
        <dbReference type="EMBL" id="KAK3096010.1"/>
    </source>
</evidence>
<accession>A0AA88Y190</accession>
<organism evidence="1 2">
    <name type="scientific">Pinctada imbricata</name>
    <name type="common">Atlantic pearl-oyster</name>
    <name type="synonym">Pinctada martensii</name>
    <dbReference type="NCBI Taxonomy" id="66713"/>
    <lineage>
        <taxon>Eukaryota</taxon>
        <taxon>Metazoa</taxon>
        <taxon>Spiralia</taxon>
        <taxon>Lophotrochozoa</taxon>
        <taxon>Mollusca</taxon>
        <taxon>Bivalvia</taxon>
        <taxon>Autobranchia</taxon>
        <taxon>Pteriomorphia</taxon>
        <taxon>Pterioida</taxon>
        <taxon>Pterioidea</taxon>
        <taxon>Pteriidae</taxon>
        <taxon>Pinctada</taxon>
    </lineage>
</organism>
<gene>
    <name evidence="1" type="ORF">FSP39_021912</name>
</gene>
<proteinExistence type="predicted"/>
<dbReference type="EMBL" id="VSWD01000008">
    <property type="protein sequence ID" value="KAK3096010.1"/>
    <property type="molecule type" value="Genomic_DNA"/>
</dbReference>
<dbReference type="Proteomes" id="UP001186944">
    <property type="component" value="Unassembled WGS sequence"/>
</dbReference>
<protein>
    <submittedName>
        <fullName evidence="1">Uncharacterized protein</fullName>
    </submittedName>
</protein>
<sequence>MHSYDIRSTRPKCTDSKKIDSCDIRSTRPKCTDSKKIHSCDIRSARPKCTYSKKIHSYDISSARPKCTDIKKVPDPKYRHGASPAKMLRVATPSNIHHNHEPRIRSPLRPKQEINSLRRHIVGMVREQTADHSVDNIKSCESTIIYQIKKKGGIAPLNLRQQRKLQRTMP</sequence>
<evidence type="ECO:0000313" key="2">
    <source>
        <dbReference type="Proteomes" id="UP001186944"/>
    </source>
</evidence>
<keyword evidence="2" id="KW-1185">Reference proteome</keyword>
<reference evidence="1" key="1">
    <citation type="submission" date="2019-08" db="EMBL/GenBank/DDBJ databases">
        <title>The improved chromosome-level genome for the pearl oyster Pinctada fucata martensii using PacBio sequencing and Hi-C.</title>
        <authorList>
            <person name="Zheng Z."/>
        </authorList>
    </citation>
    <scope>NUCLEOTIDE SEQUENCE</scope>
    <source>
        <strain evidence="1">ZZ-2019</strain>
        <tissue evidence="1">Adductor muscle</tissue>
    </source>
</reference>
<name>A0AA88Y190_PINIB</name>
<comment type="caution">
    <text evidence="1">The sequence shown here is derived from an EMBL/GenBank/DDBJ whole genome shotgun (WGS) entry which is preliminary data.</text>
</comment>